<dbReference type="GO" id="GO:0016757">
    <property type="term" value="F:glycosyltransferase activity"/>
    <property type="evidence" value="ECO:0007669"/>
    <property type="project" value="UniProtKB-KW"/>
</dbReference>
<dbReference type="PANTHER" id="PTHR12526">
    <property type="entry name" value="GLYCOSYLTRANSFERASE"/>
    <property type="match status" value="1"/>
</dbReference>
<dbReference type="EMBL" id="JBHRSQ010000040">
    <property type="protein sequence ID" value="MFC2993561.1"/>
    <property type="molecule type" value="Genomic_DNA"/>
</dbReference>
<evidence type="ECO:0000313" key="2">
    <source>
        <dbReference type="Proteomes" id="UP001595386"/>
    </source>
</evidence>
<dbReference type="RefSeq" id="WP_379761293.1">
    <property type="nucleotide sequence ID" value="NZ_JBHRSQ010000040.1"/>
</dbReference>
<proteinExistence type="predicted"/>
<dbReference type="SUPFAM" id="SSF53756">
    <property type="entry name" value="UDP-Glycosyltransferase/glycogen phosphorylase"/>
    <property type="match status" value="1"/>
</dbReference>
<organism evidence="1 2">
    <name type="scientific">Halomonas tibetensis</name>
    <dbReference type="NCBI Taxonomy" id="2259590"/>
    <lineage>
        <taxon>Bacteria</taxon>
        <taxon>Pseudomonadati</taxon>
        <taxon>Pseudomonadota</taxon>
        <taxon>Gammaproteobacteria</taxon>
        <taxon>Oceanospirillales</taxon>
        <taxon>Halomonadaceae</taxon>
        <taxon>Halomonas</taxon>
    </lineage>
</organism>
<evidence type="ECO:0000313" key="1">
    <source>
        <dbReference type="EMBL" id="MFC2993561.1"/>
    </source>
</evidence>
<dbReference type="Gene3D" id="3.40.50.2000">
    <property type="entry name" value="Glycogen Phosphorylase B"/>
    <property type="match status" value="2"/>
</dbReference>
<dbReference type="CDD" id="cd03801">
    <property type="entry name" value="GT4_PimA-like"/>
    <property type="match status" value="1"/>
</dbReference>
<dbReference type="EC" id="2.4.-.-" evidence="1"/>
<name>A0ABV7B7W7_9GAMM</name>
<accession>A0ABV7B7W7</accession>
<dbReference type="Pfam" id="PF13692">
    <property type="entry name" value="Glyco_trans_1_4"/>
    <property type="match status" value="1"/>
</dbReference>
<dbReference type="Proteomes" id="UP001595386">
    <property type="component" value="Unassembled WGS sequence"/>
</dbReference>
<keyword evidence="1" id="KW-0808">Transferase</keyword>
<sequence>MNNIVTTNLTGLEKRHLPPAQKGEKLRVLSLSPIGFGFKNYFDNLVKYTEARDDIEAVHIRLVQPKWTKLFTGAVPGLRRKKLDQHAYRYGQYWRWVLNKWFNGPLPLKHFDVVHIITAECSRIIPDISKKTDTVFAVNIDLTVPLRVREFGEWPLPLVIDKKSENRVFNAADLIVCRNEFCAQSPVSDYGVSPEKIVIARNSIEFPSAPLKNKSKKNDGSLLKLAFVGNSWKRKRGDMALKVHQKFFSDVAELHIFSSEALVDHTKRNVVWHRHVPRVDLLEKWLPEMDIFVLPSRNEGLAWALLEAASLGLPIVTTNLPGSAEVVSHEKSGLLVPVGDEDKFRSAIQRLIDDSDLRCSMGREAQQKIRNKFNIETQFGFLFERIEKLRRDSGYRP</sequence>
<keyword evidence="2" id="KW-1185">Reference proteome</keyword>
<keyword evidence="1" id="KW-0328">Glycosyltransferase</keyword>
<dbReference type="PANTHER" id="PTHR12526:SF630">
    <property type="entry name" value="GLYCOSYLTRANSFERASE"/>
    <property type="match status" value="1"/>
</dbReference>
<reference evidence="2" key="1">
    <citation type="journal article" date="2019" name="Int. J. Syst. Evol. Microbiol.">
        <title>The Global Catalogue of Microorganisms (GCM) 10K type strain sequencing project: providing services to taxonomists for standard genome sequencing and annotation.</title>
        <authorList>
            <consortium name="The Broad Institute Genomics Platform"/>
            <consortium name="The Broad Institute Genome Sequencing Center for Infectious Disease"/>
            <person name="Wu L."/>
            <person name="Ma J."/>
        </authorList>
    </citation>
    <scope>NUCLEOTIDE SEQUENCE [LARGE SCALE GENOMIC DNA]</scope>
    <source>
        <strain evidence="2">KCTC 52660</strain>
    </source>
</reference>
<comment type="caution">
    <text evidence="1">The sequence shown here is derived from an EMBL/GenBank/DDBJ whole genome shotgun (WGS) entry which is preliminary data.</text>
</comment>
<protein>
    <submittedName>
        <fullName evidence="1">Glycosyltransferase family 4 protein</fullName>
        <ecNumber evidence="1">2.4.-.-</ecNumber>
    </submittedName>
</protein>
<gene>
    <name evidence="1" type="ORF">ACFODV_16185</name>
</gene>